<accession>A0A0B2BY36</accession>
<dbReference type="AlphaFoldDB" id="A0A0B2BY36"/>
<sequence>MIDPSNALDILAAAQARKGARRQFLKIAGGSSLAVGGLAMLGGCFGDDDDGEVIVPAPTPTPAPSAPTDADILNLALNLEYLEAQFYLFAINGAGLPANLTASGTGTAGGTVTGGSQVNFTADPLVGAYAREIAAEEQQHVAFLRAALGSAAVAMPNINISGDANGAFTAAARAAGVVGATETFNPYASPNNFLLGAFIFEDVGVTAYKGAAPLLTSKVFLEAAAGILAAEAYHAGLVRTVLTARGVNTAALVTAAERISNARDTLDGAPADDLIRGIGADDDQGITLTGSGNTLTANLVPTNSNGLAYSRSSQQVHNIVYLNATGTNRTGGGFFPNGTNNGNPALRVGL</sequence>
<evidence type="ECO:0008006" key="3">
    <source>
        <dbReference type="Google" id="ProtNLM"/>
    </source>
</evidence>
<proteinExistence type="predicted"/>
<gene>
    <name evidence="1" type="ORF">PK98_12345</name>
</gene>
<dbReference type="EMBL" id="JTDN01000002">
    <property type="protein sequence ID" value="KHL24720.1"/>
    <property type="molecule type" value="Genomic_DNA"/>
</dbReference>
<comment type="caution">
    <text evidence="1">The sequence shown here is derived from an EMBL/GenBank/DDBJ whole genome shotgun (WGS) entry which is preliminary data.</text>
</comment>
<dbReference type="PANTHER" id="PTHR31694">
    <property type="entry name" value="DESICCATION-LIKE PROTEIN"/>
    <property type="match status" value="1"/>
</dbReference>
<dbReference type="OrthoDB" id="954262at2"/>
<dbReference type="SUPFAM" id="SSF47240">
    <property type="entry name" value="Ferritin-like"/>
    <property type="match status" value="1"/>
</dbReference>
<dbReference type="RefSeq" id="WP_039097173.1">
    <property type="nucleotide sequence ID" value="NZ_JTDN01000002.1"/>
</dbReference>
<dbReference type="PANTHER" id="PTHR31694:SF26">
    <property type="entry name" value="OS05G0151100 PROTEIN"/>
    <property type="match status" value="1"/>
</dbReference>
<keyword evidence="2" id="KW-1185">Reference proteome</keyword>
<dbReference type="InterPro" id="IPR009078">
    <property type="entry name" value="Ferritin-like_SF"/>
</dbReference>
<protein>
    <recommendedName>
        <fullName evidence="3">Ferritin-like domain-containing protein</fullName>
    </recommendedName>
</protein>
<dbReference type="Pfam" id="PF13668">
    <property type="entry name" value="Ferritin_2"/>
    <property type="match status" value="1"/>
</dbReference>
<dbReference type="InterPro" id="IPR052965">
    <property type="entry name" value="Pigment-catalase-like"/>
</dbReference>
<reference evidence="1 2" key="1">
    <citation type="submission" date="2014-11" db="EMBL/GenBank/DDBJ databases">
        <title>Draft genome sequence of Kirrobacter mercurialis.</title>
        <authorList>
            <person name="Coil D.A."/>
            <person name="Eisen J.A."/>
        </authorList>
    </citation>
    <scope>NUCLEOTIDE SEQUENCE [LARGE SCALE GENOMIC DNA]</scope>
    <source>
        <strain evidence="1 2">Coronado</strain>
    </source>
</reference>
<dbReference type="Proteomes" id="UP000030988">
    <property type="component" value="Unassembled WGS sequence"/>
</dbReference>
<name>A0A0B2BY36_9SPHN</name>
<evidence type="ECO:0000313" key="2">
    <source>
        <dbReference type="Proteomes" id="UP000030988"/>
    </source>
</evidence>
<dbReference type="STRING" id="1572751.PK98_12345"/>
<evidence type="ECO:0000313" key="1">
    <source>
        <dbReference type="EMBL" id="KHL24720.1"/>
    </source>
</evidence>
<organism evidence="1 2">
    <name type="scientific">Croceibacterium mercuriale</name>
    <dbReference type="NCBI Taxonomy" id="1572751"/>
    <lineage>
        <taxon>Bacteria</taxon>
        <taxon>Pseudomonadati</taxon>
        <taxon>Pseudomonadota</taxon>
        <taxon>Alphaproteobacteria</taxon>
        <taxon>Sphingomonadales</taxon>
        <taxon>Erythrobacteraceae</taxon>
        <taxon>Croceibacterium</taxon>
    </lineage>
</organism>